<feature type="chain" id="PRO_5046800676" evidence="4">
    <location>
        <begin position="27"/>
        <end position="583"/>
    </location>
</feature>
<proteinExistence type="inferred from homology"/>
<dbReference type="Proteomes" id="UP001315967">
    <property type="component" value="Chromosome"/>
</dbReference>
<protein>
    <submittedName>
        <fullName evidence="6">Oligopeptide ABC transporter substrate-binding protein</fullName>
    </submittedName>
</protein>
<feature type="signal peptide" evidence="4">
    <location>
        <begin position="1"/>
        <end position="26"/>
    </location>
</feature>
<dbReference type="PIRSF" id="PIRSF002741">
    <property type="entry name" value="MppA"/>
    <property type="match status" value="1"/>
</dbReference>
<keyword evidence="3 4" id="KW-0732">Signal</keyword>
<keyword evidence="7" id="KW-1185">Reference proteome</keyword>
<evidence type="ECO:0000256" key="3">
    <source>
        <dbReference type="ARBA" id="ARBA00022729"/>
    </source>
</evidence>
<gene>
    <name evidence="6" type="ORF">NRE15_10725</name>
</gene>
<dbReference type="SUPFAM" id="SSF53850">
    <property type="entry name" value="Periplasmic binding protein-like II"/>
    <property type="match status" value="1"/>
</dbReference>
<feature type="domain" description="Solute-binding protein family 5" evidence="5">
    <location>
        <begin position="104"/>
        <end position="486"/>
    </location>
</feature>
<evidence type="ECO:0000259" key="5">
    <source>
        <dbReference type="Pfam" id="PF00496"/>
    </source>
</evidence>
<sequence>MLKSKWLKLSLVVSMLGSTFSARVFAQEETAVSFESSVVNEGEAIEGGTLRYAIVGDAFAGVFNGMYYTMGVDGTIISFFNPGLYGYDENFTIDNSGFADIEFDPDNAQVTITIPEGTFWDDGEPLDIDDVIAPYYIVGHPEYDGVRYGVAFTNVVGMEEYKNGDTDVISGLERIDDYTLRVTYIDFTGSILQAGGGVSDYVEPEHILSDIPIAEIIDSDQVRQSPVGFGPYTLTSIVPGEAVTFEANENYYKGKPLIDEIVVEVVSPSQIVAELKAGNYDIASLPSDQFETYKDATNFAILGVEANSYNYIGFKMGVWDEAAGEVNFDPDRVVSNQAFRQAMAYAIDNDSVGSRFYQGLRFNANSHVTPNFGTLHNPDQEGYHYDPEKAKALLAEAGFVDNDGDGFVEDLNGEPFVLGFAAPTSGEVAEVIAQYYIQAWHEVGINVELVDGNLMETNAFYERVEQDDPAIDVFQGAWTIGGDPNQYGFFGRDQFWNDSRFADEELDALHARLNSSETFDEASRIDIYYEWQAYLIDQIPLLPTLFNYSLTAVNNRVSAYDVTTGSDLDWTEIYLLADEPIAE</sequence>
<evidence type="ECO:0000313" key="7">
    <source>
        <dbReference type="Proteomes" id="UP001315967"/>
    </source>
</evidence>
<evidence type="ECO:0000256" key="1">
    <source>
        <dbReference type="ARBA" id="ARBA00005695"/>
    </source>
</evidence>
<keyword evidence="2" id="KW-0813">Transport</keyword>
<organism evidence="6 7">
    <name type="scientific">Fundicoccus culcitae</name>
    <dbReference type="NCBI Taxonomy" id="2969821"/>
    <lineage>
        <taxon>Bacteria</taxon>
        <taxon>Bacillati</taxon>
        <taxon>Bacillota</taxon>
        <taxon>Bacilli</taxon>
        <taxon>Lactobacillales</taxon>
        <taxon>Aerococcaceae</taxon>
        <taxon>Fundicoccus</taxon>
    </lineage>
</organism>
<evidence type="ECO:0000256" key="2">
    <source>
        <dbReference type="ARBA" id="ARBA00022448"/>
    </source>
</evidence>
<dbReference type="CDD" id="cd08510">
    <property type="entry name" value="PBP2_Lactococcal_OppA_like"/>
    <property type="match status" value="1"/>
</dbReference>
<dbReference type="Gene3D" id="3.10.105.10">
    <property type="entry name" value="Dipeptide-binding Protein, Domain 3"/>
    <property type="match status" value="1"/>
</dbReference>
<dbReference type="InterPro" id="IPR039424">
    <property type="entry name" value="SBP_5"/>
</dbReference>
<accession>A0ABY5P3Q1</accession>
<dbReference type="InterPro" id="IPR030678">
    <property type="entry name" value="Peptide/Ni-bd"/>
</dbReference>
<reference evidence="6 7" key="1">
    <citation type="submission" date="2022-08" db="EMBL/GenBank/DDBJ databases">
        <title>Aerococcaceae sp. nov isolated from spoiled eye mask.</title>
        <authorList>
            <person name="Zhou G."/>
            <person name="Xie X.-B."/>
            <person name="Shi Q.-S."/>
            <person name="Wang Y.-S."/>
            <person name="Wen X."/>
            <person name="Peng H."/>
            <person name="Yang X.-J."/>
            <person name="Tao H.-B."/>
            <person name="Huang X.-M."/>
        </authorList>
    </citation>
    <scope>NUCLEOTIDE SEQUENCE [LARGE SCALE GENOMIC DNA]</scope>
    <source>
        <strain evidence="7">DM20194951</strain>
    </source>
</reference>
<dbReference type="InterPro" id="IPR000914">
    <property type="entry name" value="SBP_5_dom"/>
</dbReference>
<evidence type="ECO:0000313" key="6">
    <source>
        <dbReference type="EMBL" id="UUX33371.1"/>
    </source>
</evidence>
<dbReference type="RefSeq" id="WP_313792872.1">
    <property type="nucleotide sequence ID" value="NZ_CP102453.1"/>
</dbReference>
<dbReference type="EMBL" id="CP102453">
    <property type="protein sequence ID" value="UUX33371.1"/>
    <property type="molecule type" value="Genomic_DNA"/>
</dbReference>
<dbReference type="Gene3D" id="3.40.190.10">
    <property type="entry name" value="Periplasmic binding protein-like II"/>
    <property type="match status" value="1"/>
</dbReference>
<dbReference type="Pfam" id="PF00496">
    <property type="entry name" value="SBP_bac_5"/>
    <property type="match status" value="1"/>
</dbReference>
<dbReference type="PANTHER" id="PTHR30290:SF9">
    <property type="entry name" value="OLIGOPEPTIDE-BINDING PROTEIN APPA"/>
    <property type="match status" value="1"/>
</dbReference>
<name>A0ABY5P3Q1_9LACT</name>
<evidence type="ECO:0000256" key="4">
    <source>
        <dbReference type="SAM" id="SignalP"/>
    </source>
</evidence>
<dbReference type="PANTHER" id="PTHR30290">
    <property type="entry name" value="PERIPLASMIC BINDING COMPONENT OF ABC TRANSPORTER"/>
    <property type="match status" value="1"/>
</dbReference>
<comment type="similarity">
    <text evidence="1">Belongs to the bacterial solute-binding protein 5 family.</text>
</comment>